<keyword evidence="2" id="KW-1185">Reference proteome</keyword>
<comment type="caution">
    <text evidence="1">The sequence shown here is derived from an EMBL/GenBank/DDBJ whole genome shotgun (WGS) entry which is preliminary data.</text>
</comment>
<evidence type="ECO:0000313" key="2">
    <source>
        <dbReference type="Proteomes" id="UP000821865"/>
    </source>
</evidence>
<dbReference type="Proteomes" id="UP000821865">
    <property type="component" value="Chromosome 7"/>
</dbReference>
<evidence type="ECO:0000313" key="1">
    <source>
        <dbReference type="EMBL" id="KAH7942407.1"/>
    </source>
</evidence>
<sequence length="144" mass="15999">MQVNMASWTIFACGIVAMFVVFECCVADPVLVGGWTKHSVGDNALFEELAHFAVSRQVGDREFFDTVLELLEAESQVVAGTNYRIKFKTTESTCRVTDTYSKEVCLPKSRETVKDTCSAVIYDVPWLNERSVSSFTCEGNTVST</sequence>
<accession>A0ACB8CI61</accession>
<gene>
    <name evidence="1" type="ORF">HPB49_023920</name>
</gene>
<reference evidence="1" key="1">
    <citation type="submission" date="2020-05" db="EMBL/GenBank/DDBJ databases">
        <title>Large-scale comparative analyses of tick genomes elucidate their genetic diversity and vector capacities.</title>
        <authorList>
            <person name="Jia N."/>
            <person name="Wang J."/>
            <person name="Shi W."/>
            <person name="Du L."/>
            <person name="Sun Y."/>
            <person name="Zhan W."/>
            <person name="Jiang J."/>
            <person name="Wang Q."/>
            <person name="Zhang B."/>
            <person name="Ji P."/>
            <person name="Sakyi L.B."/>
            <person name="Cui X."/>
            <person name="Yuan T."/>
            <person name="Jiang B."/>
            <person name="Yang W."/>
            <person name="Lam T.T.-Y."/>
            <person name="Chang Q."/>
            <person name="Ding S."/>
            <person name="Wang X."/>
            <person name="Zhu J."/>
            <person name="Ruan X."/>
            <person name="Zhao L."/>
            <person name="Wei J."/>
            <person name="Que T."/>
            <person name="Du C."/>
            <person name="Cheng J."/>
            <person name="Dai P."/>
            <person name="Han X."/>
            <person name="Huang E."/>
            <person name="Gao Y."/>
            <person name="Liu J."/>
            <person name="Shao H."/>
            <person name="Ye R."/>
            <person name="Li L."/>
            <person name="Wei W."/>
            <person name="Wang X."/>
            <person name="Wang C."/>
            <person name="Yang T."/>
            <person name="Huo Q."/>
            <person name="Li W."/>
            <person name="Guo W."/>
            <person name="Chen H."/>
            <person name="Zhou L."/>
            <person name="Ni X."/>
            <person name="Tian J."/>
            <person name="Zhou Y."/>
            <person name="Sheng Y."/>
            <person name="Liu T."/>
            <person name="Pan Y."/>
            <person name="Xia L."/>
            <person name="Li J."/>
            <person name="Zhao F."/>
            <person name="Cao W."/>
        </authorList>
    </citation>
    <scope>NUCLEOTIDE SEQUENCE</scope>
    <source>
        <strain evidence="1">Dsil-2018</strain>
    </source>
</reference>
<proteinExistence type="predicted"/>
<dbReference type="EMBL" id="CM023476">
    <property type="protein sequence ID" value="KAH7942407.1"/>
    <property type="molecule type" value="Genomic_DNA"/>
</dbReference>
<name>A0ACB8CI61_DERSI</name>
<organism evidence="1 2">
    <name type="scientific">Dermacentor silvarum</name>
    <name type="common">Tick</name>
    <dbReference type="NCBI Taxonomy" id="543639"/>
    <lineage>
        <taxon>Eukaryota</taxon>
        <taxon>Metazoa</taxon>
        <taxon>Ecdysozoa</taxon>
        <taxon>Arthropoda</taxon>
        <taxon>Chelicerata</taxon>
        <taxon>Arachnida</taxon>
        <taxon>Acari</taxon>
        <taxon>Parasitiformes</taxon>
        <taxon>Ixodida</taxon>
        <taxon>Ixodoidea</taxon>
        <taxon>Ixodidae</taxon>
        <taxon>Rhipicephalinae</taxon>
        <taxon>Dermacentor</taxon>
    </lineage>
</organism>
<protein>
    <submittedName>
        <fullName evidence="1">Uncharacterized protein</fullName>
    </submittedName>
</protein>